<accession>H1Y5C9</accession>
<comment type="similarity">
    <text evidence="2">Belongs to the TspO/BZRP family.</text>
</comment>
<proteinExistence type="inferred from homology"/>
<organism evidence="7 8">
    <name type="scientific">Mucilaginibacter paludis DSM 18603</name>
    <dbReference type="NCBI Taxonomy" id="714943"/>
    <lineage>
        <taxon>Bacteria</taxon>
        <taxon>Pseudomonadati</taxon>
        <taxon>Bacteroidota</taxon>
        <taxon>Sphingobacteriia</taxon>
        <taxon>Sphingobacteriales</taxon>
        <taxon>Sphingobacteriaceae</taxon>
        <taxon>Mucilaginibacter</taxon>
    </lineage>
</organism>
<dbReference type="Pfam" id="PF03073">
    <property type="entry name" value="TspO_MBR"/>
    <property type="match status" value="1"/>
</dbReference>
<evidence type="ECO:0000256" key="1">
    <source>
        <dbReference type="ARBA" id="ARBA00004141"/>
    </source>
</evidence>
<dbReference type="FunFam" id="1.20.1260.100:FF:000001">
    <property type="entry name" value="translocator protein 2"/>
    <property type="match status" value="1"/>
</dbReference>
<protein>
    <submittedName>
        <fullName evidence="7">TspO and MBR like protein</fullName>
    </submittedName>
</protein>
<dbReference type="EMBL" id="CM001403">
    <property type="protein sequence ID" value="EHQ28940.1"/>
    <property type="molecule type" value="Genomic_DNA"/>
</dbReference>
<keyword evidence="5 6" id="KW-0472">Membrane</keyword>
<feature type="transmembrane region" description="Helical" evidence="6">
    <location>
        <begin position="12"/>
        <end position="34"/>
    </location>
</feature>
<gene>
    <name evidence="7" type="ORF">Mucpa_4856</name>
</gene>
<dbReference type="CDD" id="cd15904">
    <property type="entry name" value="TSPO_MBR"/>
    <property type="match status" value="1"/>
</dbReference>
<evidence type="ECO:0000313" key="7">
    <source>
        <dbReference type="EMBL" id="EHQ28940.1"/>
    </source>
</evidence>
<dbReference type="Proteomes" id="UP000002774">
    <property type="component" value="Chromosome"/>
</dbReference>
<sequence>MAAYIQPQRFKFLPFIISILITLSIGGVASFFTLPQIKGWYVYLHKPSFNPPNWLFGPVWTLLYIMMGVAAYLIWQQRARRVKYGQARNIYLLQLLFNFSWSIVFFGMHQILAALVVIVLLWVSIVVNIVLFGRINKTAAWLLVPYLLWVSFASVLNFAIYILNK</sequence>
<keyword evidence="3 6" id="KW-0812">Transmembrane</keyword>
<dbReference type="PIRSF" id="PIRSF005859">
    <property type="entry name" value="PBR"/>
    <property type="match status" value="1"/>
</dbReference>
<dbReference type="Gene3D" id="1.20.1260.100">
    <property type="entry name" value="TspO/MBR protein"/>
    <property type="match status" value="1"/>
</dbReference>
<evidence type="ECO:0000256" key="3">
    <source>
        <dbReference type="ARBA" id="ARBA00022692"/>
    </source>
</evidence>
<feature type="transmembrane region" description="Helical" evidence="6">
    <location>
        <begin position="54"/>
        <end position="75"/>
    </location>
</feature>
<keyword evidence="4 6" id="KW-1133">Transmembrane helix</keyword>
<dbReference type="AlphaFoldDB" id="H1Y5C9"/>
<dbReference type="STRING" id="714943.Mucpa_4856"/>
<dbReference type="RefSeq" id="WP_008509918.1">
    <property type="nucleotide sequence ID" value="NZ_CM001403.1"/>
</dbReference>
<dbReference type="OrthoDB" id="9795496at2"/>
<feature type="transmembrane region" description="Helical" evidence="6">
    <location>
        <begin position="87"/>
        <end position="105"/>
    </location>
</feature>
<name>H1Y5C9_9SPHI</name>
<evidence type="ECO:0000256" key="2">
    <source>
        <dbReference type="ARBA" id="ARBA00007524"/>
    </source>
</evidence>
<feature type="transmembrane region" description="Helical" evidence="6">
    <location>
        <begin position="139"/>
        <end position="163"/>
    </location>
</feature>
<dbReference type="GO" id="GO:0033013">
    <property type="term" value="P:tetrapyrrole metabolic process"/>
    <property type="evidence" value="ECO:0007669"/>
    <property type="project" value="UniProtKB-ARBA"/>
</dbReference>
<evidence type="ECO:0000256" key="4">
    <source>
        <dbReference type="ARBA" id="ARBA00022989"/>
    </source>
</evidence>
<evidence type="ECO:0000313" key="8">
    <source>
        <dbReference type="Proteomes" id="UP000002774"/>
    </source>
</evidence>
<dbReference type="InterPro" id="IPR004307">
    <property type="entry name" value="TspO_MBR"/>
</dbReference>
<comment type="subcellular location">
    <subcellularLocation>
        <location evidence="1">Membrane</location>
        <topology evidence="1">Multi-pass membrane protein</topology>
    </subcellularLocation>
</comment>
<dbReference type="PANTHER" id="PTHR10057">
    <property type="entry name" value="PERIPHERAL-TYPE BENZODIAZEPINE RECEPTOR"/>
    <property type="match status" value="1"/>
</dbReference>
<dbReference type="InterPro" id="IPR038330">
    <property type="entry name" value="TspO/MBR-related_sf"/>
</dbReference>
<dbReference type="HOGENOM" id="CLU_091805_2_0_10"/>
<reference evidence="7" key="1">
    <citation type="submission" date="2011-09" db="EMBL/GenBank/DDBJ databases">
        <title>The permanent draft genome of Mucilaginibacter paludis DSM 18603.</title>
        <authorList>
            <consortium name="US DOE Joint Genome Institute (JGI-PGF)"/>
            <person name="Lucas S."/>
            <person name="Han J."/>
            <person name="Lapidus A."/>
            <person name="Bruce D."/>
            <person name="Goodwin L."/>
            <person name="Pitluck S."/>
            <person name="Peters L."/>
            <person name="Kyrpides N."/>
            <person name="Mavromatis K."/>
            <person name="Ivanova N."/>
            <person name="Mikhailova N."/>
            <person name="Held B."/>
            <person name="Detter J.C."/>
            <person name="Tapia R."/>
            <person name="Han C."/>
            <person name="Land M."/>
            <person name="Hauser L."/>
            <person name="Markowitz V."/>
            <person name="Cheng J.-F."/>
            <person name="Hugenholtz P."/>
            <person name="Woyke T."/>
            <person name="Wu D."/>
            <person name="Tindall B."/>
            <person name="Brambilla E."/>
            <person name="Klenk H.-P."/>
            <person name="Eisen J.A."/>
        </authorList>
    </citation>
    <scope>NUCLEOTIDE SEQUENCE [LARGE SCALE GENOMIC DNA]</scope>
    <source>
        <strain evidence="7">DSM 18603</strain>
    </source>
</reference>
<feature type="transmembrane region" description="Helical" evidence="6">
    <location>
        <begin position="111"/>
        <end position="132"/>
    </location>
</feature>
<dbReference type="eggNOG" id="COG3476">
    <property type="taxonomic scope" value="Bacteria"/>
</dbReference>
<evidence type="ECO:0000256" key="6">
    <source>
        <dbReference type="SAM" id="Phobius"/>
    </source>
</evidence>
<evidence type="ECO:0000256" key="5">
    <source>
        <dbReference type="ARBA" id="ARBA00023136"/>
    </source>
</evidence>
<keyword evidence="8" id="KW-1185">Reference proteome</keyword>
<dbReference type="GO" id="GO:0016020">
    <property type="term" value="C:membrane"/>
    <property type="evidence" value="ECO:0007669"/>
    <property type="project" value="UniProtKB-SubCell"/>
</dbReference>
<dbReference type="PANTHER" id="PTHR10057:SF0">
    <property type="entry name" value="TRANSLOCATOR PROTEIN"/>
    <property type="match status" value="1"/>
</dbReference>